<keyword evidence="2 18" id="KW-0132">Cell division</keyword>
<evidence type="ECO:0000256" key="13">
    <source>
        <dbReference type="ARBA" id="ARBA00023159"/>
    </source>
</evidence>
<dbReference type="FunFam" id="3.90.70.10:FF:000102">
    <property type="entry name" value="Ubiquitinyl hydrolase 1"/>
    <property type="match status" value="1"/>
</dbReference>
<evidence type="ECO:0000256" key="11">
    <source>
        <dbReference type="ARBA" id="ARBA00022853"/>
    </source>
</evidence>
<dbReference type="GO" id="GO:0006508">
    <property type="term" value="P:proteolysis"/>
    <property type="evidence" value="ECO:0007669"/>
    <property type="project" value="UniProtKB-KW"/>
</dbReference>
<dbReference type="InterPro" id="IPR001607">
    <property type="entry name" value="Znf_UBP"/>
</dbReference>
<comment type="subcellular location">
    <subcellularLocation>
        <location evidence="18">Nucleus</location>
    </subcellularLocation>
</comment>
<dbReference type="GO" id="GO:0004197">
    <property type="term" value="F:cysteine-type endopeptidase activity"/>
    <property type="evidence" value="ECO:0007669"/>
    <property type="project" value="UniProtKB-UniRule"/>
</dbReference>
<dbReference type="EMBL" id="AFYH01198462">
    <property type="status" value="NOT_ANNOTATED_CDS"/>
    <property type="molecule type" value="Genomic_DNA"/>
</dbReference>
<keyword evidence="3 18" id="KW-0645">Protease</keyword>
<dbReference type="GO" id="GO:0003713">
    <property type="term" value="F:transcription coactivator activity"/>
    <property type="evidence" value="ECO:0007669"/>
    <property type="project" value="UniProtKB-UniRule"/>
</dbReference>
<evidence type="ECO:0000256" key="2">
    <source>
        <dbReference type="ARBA" id="ARBA00022618"/>
    </source>
</evidence>
<dbReference type="GO" id="GO:0004843">
    <property type="term" value="F:cysteine-type deubiquitinase activity"/>
    <property type="evidence" value="ECO:0007669"/>
    <property type="project" value="UniProtKB-UniRule"/>
</dbReference>
<feature type="compositionally biased region" description="Basic and acidic residues" evidence="20">
    <location>
        <begin position="475"/>
        <end position="496"/>
    </location>
</feature>
<evidence type="ECO:0000256" key="9">
    <source>
        <dbReference type="ARBA" id="ARBA00022807"/>
    </source>
</evidence>
<dbReference type="GO" id="GO:0006325">
    <property type="term" value="P:chromatin organization"/>
    <property type="evidence" value="ECO:0007669"/>
    <property type="project" value="UniProtKB-KW"/>
</dbReference>
<keyword evidence="8 18" id="KW-0378">Hydrolase</keyword>
<comment type="function">
    <text evidence="18">Specifically deubiquitinates 'Lys-120' of histone H2A (H2AK119Ub), a specific tag for epigenetic transcriptional repression, thereby acting as a coactivator. Deubiquitination of histone H2A is a prerequisite for subsequent phosphorylation at 'Ser-11' of histone H3 (H3S10ph), and is required for chromosome segregation when cells enter into mitosis. Regulates Hox gene expression via histone H2A deubiquitination. Prefers nucleosomal substrates. Does not deubiquitinate histone H2B.</text>
</comment>
<evidence type="ECO:0000259" key="22">
    <source>
        <dbReference type="PROSITE" id="PS50271"/>
    </source>
</evidence>
<feature type="active site" description="Nucleophile" evidence="18">
    <location>
        <position position="207"/>
    </location>
</feature>
<keyword evidence="5 18" id="KW-0863">Zinc-finger</keyword>
<feature type="compositionally biased region" description="Basic residues" evidence="20">
    <location>
        <begin position="435"/>
        <end position="455"/>
    </location>
</feature>
<evidence type="ECO:0000256" key="4">
    <source>
        <dbReference type="ARBA" id="ARBA00022723"/>
    </source>
</evidence>
<keyword evidence="16 18" id="KW-0131">Cell cycle</keyword>
<dbReference type="GO" id="GO:0005634">
    <property type="term" value="C:nucleus"/>
    <property type="evidence" value="ECO:0007669"/>
    <property type="project" value="UniProtKB-SubCell"/>
</dbReference>
<dbReference type="FunFam" id="3.30.40.10:FF:000147">
    <property type="entry name" value="Ubiquitin carboxyl-terminal hydrolase 16"/>
    <property type="match status" value="1"/>
</dbReference>
<protein>
    <recommendedName>
        <fullName evidence="18">Ubiquitin carboxyl-terminal hydrolase 16</fullName>
        <ecNumber evidence="18">3.4.19.12</ecNumber>
    </recommendedName>
    <alternativeName>
        <fullName evidence="18">Deubiquitinating enzyme 16</fullName>
    </alternativeName>
    <alternativeName>
        <fullName evidence="18">Ubiquitin thioesterase 16</fullName>
    </alternativeName>
    <alternativeName>
        <fullName evidence="18">Ubiquitin-specific-processing protease 16</fullName>
    </alternativeName>
</protein>
<dbReference type="GO" id="GO:0016579">
    <property type="term" value="P:protein deubiquitination"/>
    <property type="evidence" value="ECO:0007669"/>
    <property type="project" value="InterPro"/>
</dbReference>
<organism evidence="23 24">
    <name type="scientific">Latimeria chalumnae</name>
    <name type="common">Coelacanth</name>
    <dbReference type="NCBI Taxonomy" id="7897"/>
    <lineage>
        <taxon>Eukaryota</taxon>
        <taxon>Metazoa</taxon>
        <taxon>Chordata</taxon>
        <taxon>Craniata</taxon>
        <taxon>Vertebrata</taxon>
        <taxon>Euteleostomi</taxon>
        <taxon>Coelacanthiformes</taxon>
        <taxon>Coelacanthidae</taxon>
        <taxon>Latimeria</taxon>
    </lineage>
</organism>
<feature type="binding site" evidence="18">
    <location>
        <position position="26"/>
    </location>
    <ligand>
        <name>Zn(2+)</name>
        <dbReference type="ChEBI" id="CHEBI:29105"/>
        <label>1</label>
    </ligand>
</feature>
<dbReference type="PANTHER" id="PTHR24006:SF852">
    <property type="entry name" value="UBIQUITIN CARBOXYL-TERMINAL HYDROLASE"/>
    <property type="match status" value="1"/>
</dbReference>
<dbReference type="PROSITE" id="PS00973">
    <property type="entry name" value="USP_2"/>
    <property type="match status" value="1"/>
</dbReference>
<feature type="compositionally biased region" description="Polar residues" evidence="20">
    <location>
        <begin position="505"/>
        <end position="537"/>
    </location>
</feature>
<dbReference type="EMBL" id="AFYH01198467">
    <property type="status" value="NOT_ANNOTATED_CDS"/>
    <property type="molecule type" value="Genomic_DNA"/>
</dbReference>
<dbReference type="OMA" id="MAAGHYV"/>
<dbReference type="InterPro" id="IPR001394">
    <property type="entry name" value="Peptidase_C19_UCH"/>
</dbReference>
<dbReference type="InterPro" id="IPR018200">
    <property type="entry name" value="USP_CS"/>
</dbReference>
<feature type="domain" description="UBP-type" evidence="22">
    <location>
        <begin position="22"/>
        <end position="138"/>
    </location>
</feature>
<dbReference type="PROSITE" id="PS50271">
    <property type="entry name" value="ZF_UBP"/>
    <property type="match status" value="1"/>
</dbReference>
<dbReference type="EMBL" id="AFYH01198465">
    <property type="status" value="NOT_ANNOTATED_CDS"/>
    <property type="molecule type" value="Genomic_DNA"/>
</dbReference>
<feature type="compositionally biased region" description="Basic and acidic residues" evidence="20">
    <location>
        <begin position="150"/>
        <end position="185"/>
    </location>
</feature>
<evidence type="ECO:0000256" key="1">
    <source>
        <dbReference type="ARBA" id="ARBA00000707"/>
    </source>
</evidence>
<keyword evidence="7 18" id="KW-0833">Ubl conjugation pathway</keyword>
<dbReference type="GO" id="GO:0051289">
    <property type="term" value="P:protein homotetramerization"/>
    <property type="evidence" value="ECO:0007669"/>
    <property type="project" value="UniProtKB-UniRule"/>
</dbReference>
<dbReference type="GO" id="GO:0008270">
    <property type="term" value="F:zinc ion binding"/>
    <property type="evidence" value="ECO:0007669"/>
    <property type="project" value="UniProtKB-UniRule"/>
</dbReference>
<dbReference type="CTD" id="10600"/>
<evidence type="ECO:0000256" key="18">
    <source>
        <dbReference type="HAMAP-Rule" id="MF_03062"/>
    </source>
</evidence>
<comment type="similarity">
    <text evidence="18">Belongs to the peptidase C19 family. USP16 subfamily.</text>
</comment>
<dbReference type="InterPro" id="IPR030849">
    <property type="entry name" value="UBP16"/>
</dbReference>
<evidence type="ECO:0000256" key="6">
    <source>
        <dbReference type="ARBA" id="ARBA00022776"/>
    </source>
</evidence>
<feature type="binding site" evidence="18">
    <location>
        <position position="112"/>
    </location>
    <ligand>
        <name>Zn(2+)</name>
        <dbReference type="ChEBI" id="CHEBI:29105"/>
        <label>1</label>
    </ligand>
</feature>
<dbReference type="GeneTree" id="ENSGT00940000156013"/>
<dbReference type="Proteomes" id="UP000008672">
    <property type="component" value="Unassembled WGS sequence"/>
</dbReference>
<evidence type="ECO:0000259" key="21">
    <source>
        <dbReference type="PROSITE" id="PS50235"/>
    </source>
</evidence>
<dbReference type="KEGG" id="lcm:102347481"/>
<dbReference type="InterPro" id="IPR013083">
    <property type="entry name" value="Znf_RING/FYVE/PHD"/>
</dbReference>
<evidence type="ECO:0000256" key="10">
    <source>
        <dbReference type="ARBA" id="ARBA00022833"/>
    </source>
</evidence>
<accession>M3XKD8</accession>
<comment type="subunit">
    <text evidence="17">Homotetramer. Associates with late pre-40S ribosomes. Interacts with CEP78; promoting deubiquitination of tektins.</text>
</comment>
<evidence type="ECO:0000256" key="3">
    <source>
        <dbReference type="ARBA" id="ARBA00022670"/>
    </source>
</evidence>
<dbReference type="InterPro" id="IPR028889">
    <property type="entry name" value="USP"/>
</dbReference>
<evidence type="ECO:0000256" key="16">
    <source>
        <dbReference type="ARBA" id="ARBA00023306"/>
    </source>
</evidence>
<proteinExistence type="inferred from homology"/>
<gene>
    <name evidence="18 23" type="primary">USP16</name>
</gene>
<dbReference type="GO" id="GO:0042393">
    <property type="term" value="F:histone binding"/>
    <property type="evidence" value="ECO:0007669"/>
    <property type="project" value="UniProtKB-UniRule"/>
</dbReference>
<evidence type="ECO:0000256" key="15">
    <source>
        <dbReference type="ARBA" id="ARBA00023242"/>
    </source>
</evidence>
<dbReference type="FunFam" id="3.90.70.10:FF:000045">
    <property type="entry name" value="Ubiquitin carboxyl-terminal hydrolase 16"/>
    <property type="match status" value="1"/>
</dbReference>
<reference evidence="24" key="1">
    <citation type="submission" date="2011-08" db="EMBL/GenBank/DDBJ databases">
        <title>The draft genome of Latimeria chalumnae.</title>
        <authorList>
            <person name="Di Palma F."/>
            <person name="Alfoldi J."/>
            <person name="Johnson J."/>
            <person name="Berlin A."/>
            <person name="Gnerre S."/>
            <person name="Jaffe D."/>
            <person name="MacCallum I."/>
            <person name="Young S."/>
            <person name="Walker B.J."/>
            <person name="Lander E."/>
            <person name="Lindblad-Toh K."/>
        </authorList>
    </citation>
    <scope>NUCLEOTIDE SEQUENCE [LARGE SCALE GENOMIC DNA]</scope>
    <source>
        <strain evidence="24">Wild caught</strain>
    </source>
</reference>
<dbReference type="Pfam" id="PF00443">
    <property type="entry name" value="UCH"/>
    <property type="match status" value="1"/>
</dbReference>
<keyword evidence="9 18" id="KW-0788">Thiol protease</keyword>
<evidence type="ECO:0000256" key="14">
    <source>
        <dbReference type="ARBA" id="ARBA00023163"/>
    </source>
</evidence>
<dbReference type="EMBL" id="AFYH01198466">
    <property type="status" value="NOT_ANNOTATED_CDS"/>
    <property type="molecule type" value="Genomic_DNA"/>
</dbReference>
<comment type="domain">
    <text evidence="18">The UBP-type zinc finger binds 3 zinc ions that form a pair of cross-braced ring fingers encapsulated within a third zinc finger in the primary structure. It recognizes the C-terminal tail of free ubiquitin.</text>
</comment>
<dbReference type="Gene3D" id="3.30.40.10">
    <property type="entry name" value="Zinc/RING finger domain, C3HC4 (zinc finger)"/>
    <property type="match status" value="1"/>
</dbReference>
<feature type="binding site" evidence="18">
    <location>
        <position position="115"/>
    </location>
    <ligand>
        <name>Zn(2+)</name>
        <dbReference type="ChEBI" id="CHEBI:29105"/>
        <label>1</label>
    </ligand>
</feature>
<feature type="binding site" evidence="18">
    <location>
        <position position="70"/>
    </location>
    <ligand>
        <name>Zn(2+)</name>
        <dbReference type="ChEBI" id="CHEBI:29105"/>
        <label>3</label>
    </ligand>
</feature>
<keyword evidence="15 18" id="KW-0539">Nucleus</keyword>
<dbReference type="GO" id="GO:0051301">
    <property type="term" value="P:cell division"/>
    <property type="evidence" value="ECO:0007669"/>
    <property type="project" value="UniProtKB-KW"/>
</dbReference>
<dbReference type="SUPFAM" id="SSF54001">
    <property type="entry name" value="Cysteine proteinases"/>
    <property type="match status" value="1"/>
</dbReference>
<feature type="active site" description="Proton acceptor" evidence="18">
    <location>
        <position position="782"/>
    </location>
</feature>
<evidence type="ECO:0000256" key="17">
    <source>
        <dbReference type="ARBA" id="ARBA00066221"/>
    </source>
</evidence>
<evidence type="ECO:0000256" key="7">
    <source>
        <dbReference type="ARBA" id="ARBA00022786"/>
    </source>
</evidence>
<dbReference type="EMBL" id="AFYH01198463">
    <property type="status" value="NOT_ANNOTATED_CDS"/>
    <property type="molecule type" value="Genomic_DNA"/>
</dbReference>
<keyword evidence="24" id="KW-1185">Reference proteome</keyword>
<evidence type="ECO:0000256" key="12">
    <source>
        <dbReference type="ARBA" id="ARBA00023015"/>
    </source>
</evidence>
<dbReference type="FunCoup" id="M3XKD8">
    <property type="interactions" value="4161"/>
</dbReference>
<feature type="binding site" evidence="18">
    <location>
        <position position="90"/>
    </location>
    <ligand>
        <name>Zn(2+)</name>
        <dbReference type="ChEBI" id="CHEBI:29105"/>
        <label>3</label>
    </ligand>
</feature>
<dbReference type="Pfam" id="PF02148">
    <property type="entry name" value="zf-UBP"/>
    <property type="match status" value="1"/>
</dbReference>
<evidence type="ECO:0000256" key="5">
    <source>
        <dbReference type="ARBA" id="ARBA00022771"/>
    </source>
</evidence>
<feature type="region of interest" description="Disordered" evidence="20">
    <location>
        <begin position="150"/>
        <end position="189"/>
    </location>
</feature>
<feature type="region of interest" description="Disordered" evidence="20">
    <location>
        <begin position="399"/>
        <end position="562"/>
    </location>
</feature>
<feature type="binding site" evidence="18">
    <location>
        <position position="73"/>
    </location>
    <ligand>
        <name>Zn(2+)</name>
        <dbReference type="ChEBI" id="CHEBI:29105"/>
        <label>3</label>
    </ligand>
</feature>
<comment type="catalytic activity">
    <reaction evidence="1 18 19">
        <text>Thiol-dependent hydrolysis of ester, thioester, amide, peptide and isopeptide bonds formed by the C-terminal Gly of ubiquitin (a 76-residue protein attached to proteins as an intracellular targeting signal).</text>
        <dbReference type="EC" id="3.4.19.12"/>
    </reaction>
</comment>
<evidence type="ECO:0000256" key="19">
    <source>
        <dbReference type="RuleBase" id="RU366025"/>
    </source>
</evidence>
<dbReference type="InterPro" id="IPR038765">
    <property type="entry name" value="Papain-like_cys_pep_sf"/>
</dbReference>
<feature type="region of interest" description="Disordered" evidence="20">
    <location>
        <begin position="1"/>
        <end position="20"/>
    </location>
</feature>
<keyword evidence="14 18" id="KW-0804">Transcription</keyword>
<feature type="binding site" evidence="18">
    <location>
        <position position="48"/>
    </location>
    <ligand>
        <name>Zn(2+)</name>
        <dbReference type="ChEBI" id="CHEBI:29105"/>
        <label>2</label>
    </ligand>
</feature>
<keyword evidence="6 18" id="KW-0498">Mitosis</keyword>
<keyword evidence="4 18" id="KW-0479">Metal-binding</keyword>
<dbReference type="Ensembl" id="ENSLACT00000025112.1">
    <property type="protein sequence ID" value="ENSLACP00000023194.1"/>
    <property type="gene ID" value="ENSLACG00000008109.2"/>
</dbReference>
<dbReference type="PANTHER" id="PTHR24006">
    <property type="entry name" value="UBIQUITIN CARBOXYL-TERMINAL HYDROLASE"/>
    <property type="match status" value="1"/>
</dbReference>
<dbReference type="GO" id="GO:0051726">
    <property type="term" value="P:regulation of cell cycle"/>
    <property type="evidence" value="ECO:0007669"/>
    <property type="project" value="InterPro"/>
</dbReference>
<keyword evidence="13 18" id="KW-0010">Activator</keyword>
<evidence type="ECO:0000313" key="24">
    <source>
        <dbReference type="Proteomes" id="UP000008672"/>
    </source>
</evidence>
<feature type="domain" description="USP" evidence="21">
    <location>
        <begin position="198"/>
        <end position="847"/>
    </location>
</feature>
<keyword evidence="11 18" id="KW-0156">Chromatin regulator</keyword>
<evidence type="ECO:0000256" key="20">
    <source>
        <dbReference type="SAM" id="MobiDB-lite"/>
    </source>
</evidence>
<dbReference type="EMBL" id="AFYH01198464">
    <property type="status" value="NOT_ANNOTATED_CDS"/>
    <property type="molecule type" value="Genomic_DNA"/>
</dbReference>
<feature type="binding site" evidence="18">
    <location>
        <position position="78"/>
    </location>
    <ligand>
        <name>Zn(2+)</name>
        <dbReference type="ChEBI" id="CHEBI:29105"/>
        <label>2</label>
    </ligand>
</feature>
<evidence type="ECO:0000256" key="8">
    <source>
        <dbReference type="ARBA" id="ARBA00022801"/>
    </source>
</evidence>
<dbReference type="PROSITE" id="PS00972">
    <property type="entry name" value="USP_1"/>
    <property type="match status" value="1"/>
</dbReference>
<dbReference type="InterPro" id="IPR050164">
    <property type="entry name" value="Peptidase_C19"/>
</dbReference>
<keyword evidence="12 18" id="KW-0805">Transcription regulation</keyword>
<dbReference type="eggNOG" id="KOG1873">
    <property type="taxonomic scope" value="Eukaryota"/>
</dbReference>
<dbReference type="GO" id="GO:0140014">
    <property type="term" value="P:mitotic nuclear division"/>
    <property type="evidence" value="ECO:0007669"/>
    <property type="project" value="UniProtKB-UniRule"/>
</dbReference>
<reference evidence="23" key="3">
    <citation type="submission" date="2025-09" db="UniProtKB">
        <authorList>
            <consortium name="Ensembl"/>
        </authorList>
    </citation>
    <scope>IDENTIFICATION</scope>
</reference>
<dbReference type="EMBL" id="AFYH01198468">
    <property type="status" value="NOT_ANNOTATED_CDS"/>
    <property type="molecule type" value="Genomic_DNA"/>
</dbReference>
<feature type="binding site" evidence="18">
    <location>
        <position position="86"/>
    </location>
    <ligand>
        <name>Zn(2+)</name>
        <dbReference type="ChEBI" id="CHEBI:29105"/>
        <label>2</label>
    </ligand>
</feature>
<keyword evidence="10 18" id="KW-0862">Zinc</keyword>
<sequence>MGKRKGKGKSSQADDDTDTFDQNCRHIRKGLDQNQLKKALVEVKWNVCQSCKTEKTPAEETDESPPIWLCLKCGHQGCGRSCEEQHAVKHYETLRSEPHCLVLGLDCWNVWCYICDKDVQYHTKGQLGQLVEYVRKRAIIESPEKSSELKEKDVEDLVSKKAEKETQNEKKKENKDGKVKKEEKGSTPVKNDTALTVKGLSNLGNTCFFNAVMQNLLQTYILRDLLKEVRTTETTIKITPPDSNLLEESVVNLEQPGPLTSTMCQFLKETQETKKGTVTPKELFSQVCKKAVRFKGYQQQDSHELLRYLLDGMRTEEIKRVVKGMLKSCNNSPEKLEEEELEKRLKEYEKRGAVPNFVDQLFGGELTSTVRCEECKTVTLVTEKFLDLSLPVLDEQVDKKKTTARSRKVSSEGEEEDYGSYVKDRNEVSSGTSKHQQKKAKKQAKKQSKNQRKQQKLQEKVLPLGTFTATQQQSEGKDDLLEEASSLRDQCEKNGTEEEEEEESLNLTQSENPQIHQETSVSNQEVSENGETSSGTSREMENEETSSGTSREVENEEMSSGTSAMLASTTCILNQFNSLSIEDDGGEEEKEVVNGLTKLNLDDAVLDLELEGSLEEDKDEKEECILAKEYQVVSEDPETAFSPLSNRETVNTQECSIETSLFQFTQPESLNGINKLLCNVCTQKQHRGSKASGNGEKKKAYTNAQKQMLISLAPPVLTLHLKRFQQAGFNLRKVNKYVQFPQQLDVAPFCTVKCKNVGEGDKGVLYNLYGIVEHTGTMRSGHYTAYVKVRAPSSHLSDHILTGTIPQATKAEAPRGSWFHVSDTHVQPVPETKVVNSQAYLLFYERTF</sequence>
<feature type="binding site" evidence="18">
    <location>
        <position position="24"/>
    </location>
    <ligand>
        <name>Zn(2+)</name>
        <dbReference type="ChEBI" id="CHEBI:29105"/>
        <label>1</label>
    </ligand>
</feature>
<dbReference type="STRING" id="7897.ENSLACP00000023194"/>
<dbReference type="PROSITE" id="PS50235">
    <property type="entry name" value="USP_3"/>
    <property type="match status" value="1"/>
</dbReference>
<feature type="binding site" evidence="18">
    <location>
        <position position="51"/>
    </location>
    <ligand>
        <name>Zn(2+)</name>
        <dbReference type="ChEBI" id="CHEBI:29105"/>
        <label>2</label>
    </ligand>
</feature>
<dbReference type="GeneID" id="102347481"/>
<dbReference type="HAMAP" id="MF_03062">
    <property type="entry name" value="UBP16"/>
    <property type="match status" value="1"/>
</dbReference>
<dbReference type="OrthoDB" id="2020758at2759"/>
<dbReference type="EMBL" id="AFYH01198461">
    <property type="status" value="NOT_ANNOTATED_CDS"/>
    <property type="molecule type" value="Genomic_DNA"/>
</dbReference>
<dbReference type="InParanoid" id="M3XKD8"/>
<dbReference type="Gene3D" id="3.90.70.10">
    <property type="entry name" value="Cysteine proteinases"/>
    <property type="match status" value="2"/>
</dbReference>
<dbReference type="CDD" id="cd02667">
    <property type="entry name" value="Peptidase_C19K"/>
    <property type="match status" value="1"/>
</dbReference>
<reference evidence="23" key="2">
    <citation type="submission" date="2025-08" db="UniProtKB">
        <authorList>
            <consortium name="Ensembl"/>
        </authorList>
    </citation>
    <scope>IDENTIFICATION</scope>
</reference>
<dbReference type="SUPFAM" id="SSF57850">
    <property type="entry name" value="RING/U-box"/>
    <property type="match status" value="1"/>
</dbReference>
<name>M3XKD8_LATCH</name>
<dbReference type="EC" id="3.4.19.12" evidence="18"/>
<dbReference type="GO" id="GO:0043130">
    <property type="term" value="F:ubiquitin binding"/>
    <property type="evidence" value="ECO:0007669"/>
    <property type="project" value="UniProtKB-UniRule"/>
</dbReference>
<feature type="binding site" evidence="18">
    <location>
        <position position="99"/>
    </location>
    <ligand>
        <name>Zn(2+)</name>
        <dbReference type="ChEBI" id="CHEBI:29105"/>
        <label>3</label>
    </ligand>
</feature>
<evidence type="ECO:0000313" key="23">
    <source>
        <dbReference type="Ensembl" id="ENSLACP00000023194.1"/>
    </source>
</evidence>
<dbReference type="AlphaFoldDB" id="M3XKD8"/>
<dbReference type="RefSeq" id="XP_006008718.1">
    <property type="nucleotide sequence ID" value="XM_006008656.3"/>
</dbReference>
<dbReference type="GO" id="GO:0005829">
    <property type="term" value="C:cytosol"/>
    <property type="evidence" value="ECO:0007669"/>
    <property type="project" value="TreeGrafter"/>
</dbReference>